<evidence type="ECO:0000256" key="3">
    <source>
        <dbReference type="ARBA" id="ARBA00023125"/>
    </source>
</evidence>
<keyword evidence="3" id="KW-0238">DNA-binding</keyword>
<keyword evidence="4" id="KW-0233">DNA recombination</keyword>
<evidence type="ECO:0000313" key="7">
    <source>
        <dbReference type="Proteomes" id="UP000199399"/>
    </source>
</evidence>
<dbReference type="InterPro" id="IPR050808">
    <property type="entry name" value="Phage_Integrase"/>
</dbReference>
<dbReference type="InterPro" id="IPR038488">
    <property type="entry name" value="Integrase_DNA-bd_sf"/>
</dbReference>
<accession>A0A1G7JFI2</accession>
<reference evidence="7" key="1">
    <citation type="submission" date="2016-10" db="EMBL/GenBank/DDBJ databases">
        <authorList>
            <person name="Varghese N."/>
            <person name="Submissions S."/>
        </authorList>
    </citation>
    <scope>NUCLEOTIDE SEQUENCE [LARGE SCALE GENOMIC DNA]</scope>
    <source>
        <strain evidence="7">DSM 16477</strain>
    </source>
</reference>
<evidence type="ECO:0000256" key="1">
    <source>
        <dbReference type="ARBA" id="ARBA00008857"/>
    </source>
</evidence>
<dbReference type="InterPro" id="IPR010998">
    <property type="entry name" value="Integrase_recombinase_N"/>
</dbReference>
<evidence type="ECO:0000256" key="2">
    <source>
        <dbReference type="ARBA" id="ARBA00022908"/>
    </source>
</evidence>
<dbReference type="Pfam" id="PF22022">
    <property type="entry name" value="Phage_int_M"/>
    <property type="match status" value="1"/>
</dbReference>
<proteinExistence type="inferred from homology"/>
<keyword evidence="7" id="KW-1185">Reference proteome</keyword>
<comment type="similarity">
    <text evidence="1">Belongs to the 'phage' integrase family.</text>
</comment>
<sequence>MTALNKLSSAKVRTAPPGKYSDGGGLWLVKRDDGGAQWVLRVTVYGRRREMGIGSLQAVSLKEARETAEKWRAVVREGKDPIKERDRKRRLAERQDHTLASVAHEAFEARKSQLKGDGKAGRWFSPLELHVLPKIGKVPVEEIDQQDIKNALEPIWHEKADTARKAMNRLNITLEHAAAMGLNVDLQAILKAKALLGKTRHKAKNIPYMPWPEVPAFYSSLTEQTPTHLALRLLILTAVRSYCVRFCHLDQIDGNVWTVPEDNMKGQVGVVTDFRVPLSDEALAVIELAKPLAREGYLFPSVRKGVISDATMSRHMERRELLARPHGFRSSFKTWCVETTDMPEVVVETSLAHVVGSKVERSYRRTDLLERRRPLMVRWADHVTGKNASEVIRIA</sequence>
<dbReference type="OrthoDB" id="9795573at2"/>
<dbReference type="GO" id="GO:0015074">
    <property type="term" value="P:DNA integration"/>
    <property type="evidence" value="ECO:0007669"/>
    <property type="project" value="UniProtKB-KW"/>
</dbReference>
<dbReference type="Gene3D" id="3.30.160.390">
    <property type="entry name" value="Integrase, DNA-binding domain"/>
    <property type="match status" value="1"/>
</dbReference>
<dbReference type="Gene3D" id="1.10.443.10">
    <property type="entry name" value="Intergrase catalytic core"/>
    <property type="match status" value="1"/>
</dbReference>
<dbReference type="EMBL" id="FNBP01000001">
    <property type="protein sequence ID" value="SDF23676.1"/>
    <property type="molecule type" value="Genomic_DNA"/>
</dbReference>
<dbReference type="InterPro" id="IPR011010">
    <property type="entry name" value="DNA_brk_join_enz"/>
</dbReference>
<organism evidence="6 7">
    <name type="scientific">Sulfitobacter delicatus</name>
    <dbReference type="NCBI Taxonomy" id="218672"/>
    <lineage>
        <taxon>Bacteria</taxon>
        <taxon>Pseudomonadati</taxon>
        <taxon>Pseudomonadota</taxon>
        <taxon>Alphaproteobacteria</taxon>
        <taxon>Rhodobacterales</taxon>
        <taxon>Roseobacteraceae</taxon>
        <taxon>Sulfitobacter</taxon>
    </lineage>
</organism>
<protein>
    <recommendedName>
        <fullName evidence="5">Tyr recombinase domain-containing protein</fullName>
    </recommendedName>
</protein>
<dbReference type="GO" id="GO:0006310">
    <property type="term" value="P:DNA recombination"/>
    <property type="evidence" value="ECO:0007669"/>
    <property type="project" value="UniProtKB-KW"/>
</dbReference>
<dbReference type="STRING" id="218672.SAMN04489759_101656"/>
<dbReference type="SUPFAM" id="SSF56349">
    <property type="entry name" value="DNA breaking-rejoining enzymes"/>
    <property type="match status" value="1"/>
</dbReference>
<dbReference type="InterPro" id="IPR013762">
    <property type="entry name" value="Integrase-like_cat_sf"/>
</dbReference>
<evidence type="ECO:0000259" key="5">
    <source>
        <dbReference type="PROSITE" id="PS51898"/>
    </source>
</evidence>
<dbReference type="InterPro" id="IPR025166">
    <property type="entry name" value="Integrase_DNA_bind_dom"/>
</dbReference>
<keyword evidence="2" id="KW-0229">DNA integration</keyword>
<dbReference type="InterPro" id="IPR053876">
    <property type="entry name" value="Phage_int_M"/>
</dbReference>
<dbReference type="PROSITE" id="PS51898">
    <property type="entry name" value="TYR_RECOMBINASE"/>
    <property type="match status" value="1"/>
</dbReference>
<dbReference type="RefSeq" id="WP_093739083.1">
    <property type="nucleotide sequence ID" value="NZ_FNBP01000001.1"/>
</dbReference>
<dbReference type="Proteomes" id="UP000199399">
    <property type="component" value="Unassembled WGS sequence"/>
</dbReference>
<dbReference type="Pfam" id="PF13356">
    <property type="entry name" value="Arm-DNA-bind_3"/>
    <property type="match status" value="1"/>
</dbReference>
<dbReference type="Gene3D" id="1.10.150.130">
    <property type="match status" value="1"/>
</dbReference>
<evidence type="ECO:0000256" key="4">
    <source>
        <dbReference type="ARBA" id="ARBA00023172"/>
    </source>
</evidence>
<dbReference type="PANTHER" id="PTHR30629:SF2">
    <property type="entry name" value="PROPHAGE INTEGRASE INTS-RELATED"/>
    <property type="match status" value="1"/>
</dbReference>
<dbReference type="AlphaFoldDB" id="A0A1G7JFI2"/>
<dbReference type="GO" id="GO:0003677">
    <property type="term" value="F:DNA binding"/>
    <property type="evidence" value="ECO:0007669"/>
    <property type="project" value="UniProtKB-KW"/>
</dbReference>
<dbReference type="InterPro" id="IPR002104">
    <property type="entry name" value="Integrase_catalytic"/>
</dbReference>
<name>A0A1G7JFI2_9RHOB</name>
<dbReference type="PANTHER" id="PTHR30629">
    <property type="entry name" value="PROPHAGE INTEGRASE"/>
    <property type="match status" value="1"/>
</dbReference>
<gene>
    <name evidence="6" type="ORF">SAMN04489759_101656</name>
</gene>
<dbReference type="CDD" id="cd00801">
    <property type="entry name" value="INT_P4_C"/>
    <property type="match status" value="1"/>
</dbReference>
<evidence type="ECO:0000313" key="6">
    <source>
        <dbReference type="EMBL" id="SDF23676.1"/>
    </source>
</evidence>
<feature type="domain" description="Tyr recombinase" evidence="5">
    <location>
        <begin position="204"/>
        <end position="376"/>
    </location>
</feature>